<evidence type="ECO:0000313" key="12">
    <source>
        <dbReference type="Ensembl" id="ENSHHUP00000036904.1"/>
    </source>
</evidence>
<dbReference type="SUPFAM" id="SSF47769">
    <property type="entry name" value="SAM/Pointed domain"/>
    <property type="match status" value="1"/>
</dbReference>
<dbReference type="Pfam" id="PF21319">
    <property type="entry name" value="zf-FCS_1"/>
    <property type="match status" value="1"/>
</dbReference>
<keyword evidence="6" id="KW-0238">DNA-binding</keyword>
<dbReference type="PROSITE" id="PS51024">
    <property type="entry name" value="ZF_FCS"/>
    <property type="match status" value="1"/>
</dbReference>
<keyword evidence="5" id="KW-0862">Zinc</keyword>
<feature type="region of interest" description="Disordered" evidence="9">
    <location>
        <begin position="1"/>
        <end position="28"/>
    </location>
</feature>
<feature type="compositionally biased region" description="Polar residues" evidence="9">
    <location>
        <begin position="130"/>
        <end position="140"/>
    </location>
</feature>
<dbReference type="Gene3D" id="1.10.150.50">
    <property type="entry name" value="Transcription Factor, Ets-1"/>
    <property type="match status" value="1"/>
</dbReference>
<evidence type="ECO:0000313" key="13">
    <source>
        <dbReference type="Proteomes" id="UP000314982"/>
    </source>
</evidence>
<evidence type="ECO:0000256" key="1">
    <source>
        <dbReference type="ARBA" id="ARBA00004123"/>
    </source>
</evidence>
<dbReference type="Proteomes" id="UP000314982">
    <property type="component" value="Unassembled WGS sequence"/>
</dbReference>
<dbReference type="InterPro" id="IPR038603">
    <property type="entry name" value="Znf_FCS_sf"/>
</dbReference>
<dbReference type="GO" id="GO:0045892">
    <property type="term" value="P:negative regulation of DNA-templated transcription"/>
    <property type="evidence" value="ECO:0007669"/>
    <property type="project" value="TreeGrafter"/>
</dbReference>
<reference evidence="12" key="3">
    <citation type="submission" date="2025-09" db="UniProtKB">
        <authorList>
            <consortium name="Ensembl"/>
        </authorList>
    </citation>
    <scope>IDENTIFICATION</scope>
</reference>
<dbReference type="CDD" id="cd09577">
    <property type="entry name" value="SAM_Ph1_2_3"/>
    <property type="match status" value="1"/>
</dbReference>
<dbReference type="InterPro" id="IPR050548">
    <property type="entry name" value="PcG_chromatin_remod_factors"/>
</dbReference>
<dbReference type="InterPro" id="IPR001660">
    <property type="entry name" value="SAM"/>
</dbReference>
<feature type="region of interest" description="Disordered" evidence="9">
    <location>
        <begin position="119"/>
        <end position="197"/>
    </location>
</feature>
<dbReference type="SMART" id="SM00454">
    <property type="entry name" value="SAM"/>
    <property type="match status" value="1"/>
</dbReference>
<feature type="compositionally biased region" description="Polar residues" evidence="9">
    <location>
        <begin position="1"/>
        <end position="21"/>
    </location>
</feature>
<keyword evidence="2" id="KW-0217">Developmental protein</keyword>
<evidence type="ECO:0000256" key="5">
    <source>
        <dbReference type="ARBA" id="ARBA00022833"/>
    </source>
</evidence>
<evidence type="ECO:0000256" key="4">
    <source>
        <dbReference type="ARBA" id="ARBA00022771"/>
    </source>
</evidence>
<feature type="compositionally biased region" description="Basic and acidic residues" evidence="9">
    <location>
        <begin position="119"/>
        <end position="128"/>
    </location>
</feature>
<dbReference type="GO" id="GO:0003682">
    <property type="term" value="F:chromatin binding"/>
    <property type="evidence" value="ECO:0007669"/>
    <property type="project" value="TreeGrafter"/>
</dbReference>
<evidence type="ECO:0000256" key="7">
    <source>
        <dbReference type="ARBA" id="ARBA00023242"/>
    </source>
</evidence>
<organism evidence="12 13">
    <name type="scientific">Hucho hucho</name>
    <name type="common">huchen</name>
    <dbReference type="NCBI Taxonomy" id="62062"/>
    <lineage>
        <taxon>Eukaryota</taxon>
        <taxon>Metazoa</taxon>
        <taxon>Chordata</taxon>
        <taxon>Craniata</taxon>
        <taxon>Vertebrata</taxon>
        <taxon>Euteleostomi</taxon>
        <taxon>Actinopterygii</taxon>
        <taxon>Neopterygii</taxon>
        <taxon>Teleostei</taxon>
        <taxon>Protacanthopterygii</taxon>
        <taxon>Salmoniformes</taxon>
        <taxon>Salmonidae</taxon>
        <taxon>Salmoninae</taxon>
        <taxon>Hucho</taxon>
    </lineage>
</organism>
<dbReference type="GO" id="GO:0035102">
    <property type="term" value="C:PRC1 complex"/>
    <property type="evidence" value="ECO:0007669"/>
    <property type="project" value="TreeGrafter"/>
</dbReference>
<keyword evidence="4 8" id="KW-0863">Zinc-finger</keyword>
<comment type="subcellular location">
    <subcellularLocation>
        <location evidence="1">Nucleus</location>
    </subcellularLocation>
</comment>
<evidence type="ECO:0008006" key="14">
    <source>
        <dbReference type="Google" id="ProtNLM"/>
    </source>
</evidence>
<dbReference type="GO" id="GO:0008270">
    <property type="term" value="F:zinc ion binding"/>
    <property type="evidence" value="ECO:0007669"/>
    <property type="project" value="UniProtKB-KW"/>
</dbReference>
<reference evidence="12" key="2">
    <citation type="submission" date="2025-08" db="UniProtKB">
        <authorList>
            <consortium name="Ensembl"/>
        </authorList>
    </citation>
    <scope>IDENTIFICATION</scope>
</reference>
<dbReference type="GO" id="GO:0042393">
    <property type="term" value="F:histone binding"/>
    <property type="evidence" value="ECO:0007669"/>
    <property type="project" value="TreeGrafter"/>
</dbReference>
<accession>A0A4W5MGL8</accession>
<evidence type="ECO:0000256" key="2">
    <source>
        <dbReference type="ARBA" id="ARBA00022473"/>
    </source>
</evidence>
<feature type="domain" description="FCS-type" evidence="11">
    <location>
        <begin position="68"/>
        <end position="102"/>
    </location>
</feature>
<sequence length="281" mass="30869">MTSGNENEAPTVTGSTPQNGENKPPQAIVKPQVLTHVIEGFVIQEGAEPFPVISNMSPSRVHSHRDQEDSDAPKLSCEFCGWVDFAYKFKGSKRFCSMVCAKRYNVGCTKRIGLFRPERSKASNRCDTRLSPTPQQTQGGSVSSPLPSQPSQEESSPCSDMSSYEEPPSPLSGASSGPPAPQELSHQAGRGSDQEAPRGRELPLLTQHFLPNDPTKWNVEEVYEFIHSLPGCQEIADEFRSQEIDGQAMLLLKEDHLMSAMNIKLGPALKIYAHINMLKDS</sequence>
<dbReference type="Ensembl" id="ENSHHUT00000038377.1">
    <property type="protein sequence ID" value="ENSHHUP00000036904.1"/>
    <property type="gene ID" value="ENSHHUG00000023126.1"/>
</dbReference>
<keyword evidence="13" id="KW-1185">Reference proteome</keyword>
<keyword evidence="3" id="KW-0479">Metal-binding</keyword>
<keyword evidence="7" id="KW-0539">Nucleus</keyword>
<dbReference type="GO" id="GO:0003677">
    <property type="term" value="F:DNA binding"/>
    <property type="evidence" value="ECO:0007669"/>
    <property type="project" value="UniProtKB-KW"/>
</dbReference>
<dbReference type="InterPro" id="IPR013761">
    <property type="entry name" value="SAM/pointed_sf"/>
</dbReference>
<dbReference type="FunFam" id="1.10.150.50:FF:000011">
    <property type="entry name" value="Polyhomeotic-like protein 2 isoform 1"/>
    <property type="match status" value="1"/>
</dbReference>
<name>A0A4W5MGL8_9TELE</name>
<evidence type="ECO:0000256" key="3">
    <source>
        <dbReference type="ARBA" id="ARBA00022723"/>
    </source>
</evidence>
<dbReference type="Pfam" id="PF16616">
    <property type="entry name" value="PHC2_SAM_assoc"/>
    <property type="match status" value="1"/>
</dbReference>
<dbReference type="PANTHER" id="PTHR12247">
    <property type="entry name" value="POLYCOMB GROUP PROTEIN"/>
    <property type="match status" value="1"/>
</dbReference>
<feature type="domain" description="SAM" evidence="10">
    <location>
        <begin position="217"/>
        <end position="281"/>
    </location>
</feature>
<evidence type="ECO:0000256" key="9">
    <source>
        <dbReference type="SAM" id="MobiDB-lite"/>
    </source>
</evidence>
<dbReference type="InterPro" id="IPR012313">
    <property type="entry name" value="Znf_FCS"/>
</dbReference>
<dbReference type="PROSITE" id="PS50105">
    <property type="entry name" value="SAM_DOMAIN"/>
    <property type="match status" value="1"/>
</dbReference>
<evidence type="ECO:0000256" key="6">
    <source>
        <dbReference type="ARBA" id="ARBA00023125"/>
    </source>
</evidence>
<dbReference type="PANTHER" id="PTHR12247:SF86">
    <property type="entry name" value="POLYHOMEOTIC-LIKE PROTEIN 2"/>
    <property type="match status" value="1"/>
</dbReference>
<proteinExistence type="predicted"/>
<evidence type="ECO:0000259" key="11">
    <source>
        <dbReference type="PROSITE" id="PS51024"/>
    </source>
</evidence>
<dbReference type="AlphaFoldDB" id="A0A4W5MGL8"/>
<dbReference type="STRING" id="62062.ENSHHUP00000036904"/>
<dbReference type="GeneTree" id="ENSGT00940000154964"/>
<evidence type="ECO:0000256" key="8">
    <source>
        <dbReference type="PROSITE-ProRule" id="PRU00367"/>
    </source>
</evidence>
<protein>
    <recommendedName>
        <fullName evidence="14">Polyhomeotic homolog 2b (Drosophila)</fullName>
    </recommendedName>
</protein>
<evidence type="ECO:0000259" key="10">
    <source>
        <dbReference type="PROSITE" id="PS50105"/>
    </source>
</evidence>
<reference evidence="13" key="1">
    <citation type="submission" date="2018-06" db="EMBL/GenBank/DDBJ databases">
        <title>Genome assembly of Danube salmon.</title>
        <authorList>
            <person name="Macqueen D.J."/>
            <person name="Gundappa M.K."/>
        </authorList>
    </citation>
    <scope>NUCLEOTIDE SEQUENCE [LARGE SCALE GENOMIC DNA]</scope>
</reference>
<feature type="compositionally biased region" description="Low complexity" evidence="9">
    <location>
        <begin position="141"/>
        <end position="159"/>
    </location>
</feature>
<dbReference type="Pfam" id="PF00536">
    <property type="entry name" value="SAM_1"/>
    <property type="match status" value="1"/>
</dbReference>
<dbReference type="Gene3D" id="3.30.60.160">
    <property type="match status" value="1"/>
</dbReference>